<evidence type="ECO:0000259" key="7">
    <source>
        <dbReference type="Pfam" id="PF01029"/>
    </source>
</evidence>
<evidence type="ECO:0000256" key="5">
    <source>
        <dbReference type="ARBA" id="ARBA00023163"/>
    </source>
</evidence>
<evidence type="ECO:0000313" key="9">
    <source>
        <dbReference type="Proteomes" id="UP000295632"/>
    </source>
</evidence>
<dbReference type="PANTHER" id="PTHR11078">
    <property type="entry name" value="N UTILIZATION SUBSTANCE PROTEIN B-RELATED"/>
    <property type="match status" value="1"/>
</dbReference>
<evidence type="ECO:0000256" key="3">
    <source>
        <dbReference type="ARBA" id="ARBA00022884"/>
    </source>
</evidence>
<dbReference type="Pfam" id="PF01029">
    <property type="entry name" value="NusB"/>
    <property type="match status" value="1"/>
</dbReference>
<keyword evidence="9" id="KW-1185">Reference proteome</keyword>
<dbReference type="Proteomes" id="UP000295632">
    <property type="component" value="Unassembled WGS sequence"/>
</dbReference>
<organism evidence="8 9">
    <name type="scientific">Aureibacillus halotolerans</name>
    <dbReference type="NCBI Taxonomy" id="1508390"/>
    <lineage>
        <taxon>Bacteria</taxon>
        <taxon>Bacillati</taxon>
        <taxon>Bacillota</taxon>
        <taxon>Bacilli</taxon>
        <taxon>Bacillales</taxon>
        <taxon>Bacillaceae</taxon>
        <taxon>Aureibacillus</taxon>
    </lineage>
</organism>
<keyword evidence="2 6" id="KW-0889">Transcription antitermination</keyword>
<accession>A0A4R6UAD8</accession>
<feature type="domain" description="NusB/RsmB/TIM44" evidence="7">
    <location>
        <begin position="4"/>
        <end position="126"/>
    </location>
</feature>
<keyword evidence="4 6" id="KW-0805">Transcription regulation</keyword>
<dbReference type="InterPro" id="IPR006027">
    <property type="entry name" value="NusB_RsmB_TIM44"/>
</dbReference>
<dbReference type="EMBL" id="SNYJ01000003">
    <property type="protein sequence ID" value="TDQ41645.1"/>
    <property type="molecule type" value="Genomic_DNA"/>
</dbReference>
<keyword evidence="5 6" id="KW-0804">Transcription</keyword>
<dbReference type="SUPFAM" id="SSF48013">
    <property type="entry name" value="NusB-like"/>
    <property type="match status" value="1"/>
</dbReference>
<dbReference type="GO" id="GO:0005829">
    <property type="term" value="C:cytosol"/>
    <property type="evidence" value="ECO:0007669"/>
    <property type="project" value="TreeGrafter"/>
</dbReference>
<dbReference type="CDD" id="cd00619">
    <property type="entry name" value="Terminator_NusB"/>
    <property type="match status" value="1"/>
</dbReference>
<reference evidence="8 9" key="1">
    <citation type="submission" date="2019-03" db="EMBL/GenBank/DDBJ databases">
        <title>Genomic Encyclopedia of Type Strains, Phase IV (KMG-IV): sequencing the most valuable type-strain genomes for metagenomic binning, comparative biology and taxonomic classification.</title>
        <authorList>
            <person name="Goeker M."/>
        </authorList>
    </citation>
    <scope>NUCLEOTIDE SEQUENCE [LARGE SCALE GENOMIC DNA]</scope>
    <source>
        <strain evidence="8 9">DSM 28697</strain>
    </source>
</reference>
<dbReference type="AlphaFoldDB" id="A0A4R6UAD8"/>
<dbReference type="InterPro" id="IPR011605">
    <property type="entry name" value="NusB_fam"/>
</dbReference>
<comment type="similarity">
    <text evidence="1 6">Belongs to the NusB family.</text>
</comment>
<dbReference type="GO" id="GO:0006353">
    <property type="term" value="P:DNA-templated transcription termination"/>
    <property type="evidence" value="ECO:0007669"/>
    <property type="project" value="UniProtKB-UniRule"/>
</dbReference>
<dbReference type="RefSeq" id="WP_133579503.1">
    <property type="nucleotide sequence ID" value="NZ_SNYJ01000003.1"/>
</dbReference>
<dbReference type="GO" id="GO:0003723">
    <property type="term" value="F:RNA binding"/>
    <property type="evidence" value="ECO:0007669"/>
    <property type="project" value="UniProtKB-UniRule"/>
</dbReference>
<gene>
    <name evidence="6" type="primary">nusB</name>
    <name evidence="8" type="ORF">EV213_103224</name>
</gene>
<name>A0A4R6UAD8_9BACI</name>
<dbReference type="Gene3D" id="1.10.940.10">
    <property type="entry name" value="NusB-like"/>
    <property type="match status" value="1"/>
</dbReference>
<comment type="caution">
    <text evidence="8">The sequence shown here is derived from an EMBL/GenBank/DDBJ whole genome shotgun (WGS) entry which is preliminary data.</text>
</comment>
<dbReference type="NCBIfam" id="TIGR01951">
    <property type="entry name" value="nusB"/>
    <property type="match status" value="1"/>
</dbReference>
<evidence type="ECO:0000256" key="2">
    <source>
        <dbReference type="ARBA" id="ARBA00022814"/>
    </source>
</evidence>
<evidence type="ECO:0000256" key="4">
    <source>
        <dbReference type="ARBA" id="ARBA00023015"/>
    </source>
</evidence>
<dbReference type="GO" id="GO:0031564">
    <property type="term" value="P:transcription antitermination"/>
    <property type="evidence" value="ECO:0007669"/>
    <property type="project" value="UniProtKB-KW"/>
</dbReference>
<evidence type="ECO:0000313" key="8">
    <source>
        <dbReference type="EMBL" id="TDQ41645.1"/>
    </source>
</evidence>
<protein>
    <recommendedName>
        <fullName evidence="6">Transcription antitermination protein NusB</fullName>
    </recommendedName>
    <alternativeName>
        <fullName evidence="6">Antitermination factor NusB</fullName>
    </alternativeName>
</protein>
<dbReference type="PANTHER" id="PTHR11078:SF3">
    <property type="entry name" value="ANTITERMINATION NUSB DOMAIN-CONTAINING PROTEIN"/>
    <property type="match status" value="1"/>
</dbReference>
<evidence type="ECO:0000256" key="1">
    <source>
        <dbReference type="ARBA" id="ARBA00005952"/>
    </source>
</evidence>
<comment type="function">
    <text evidence="6">Involved in transcription antitermination. Required for transcription of ribosomal RNA (rRNA) genes. Binds specifically to the boxA antiterminator sequence of the ribosomal RNA (rrn) operons.</text>
</comment>
<dbReference type="InterPro" id="IPR035926">
    <property type="entry name" value="NusB-like_sf"/>
</dbReference>
<evidence type="ECO:0000256" key="6">
    <source>
        <dbReference type="HAMAP-Rule" id="MF_00073"/>
    </source>
</evidence>
<proteinExistence type="inferred from homology"/>
<keyword evidence="3 6" id="KW-0694">RNA-binding</keyword>
<dbReference type="OrthoDB" id="9811381at2"/>
<sequence length="128" mass="14699">MNRHQAREFAFKILFQMDVSDTELEDAMQHALEEEEASDFCLQLIQGVLEHQAEIDVVITKHLKNWTIDRMANVDRTILRISLFELLYVEEIPFAVSINEAVELAKIYGDDEASKFVNGLLSNASKEI</sequence>
<dbReference type="HAMAP" id="MF_00073">
    <property type="entry name" value="NusB"/>
    <property type="match status" value="1"/>
</dbReference>